<evidence type="ECO:0000256" key="2">
    <source>
        <dbReference type="ARBA" id="ARBA00009320"/>
    </source>
</evidence>
<comment type="similarity">
    <text evidence="2 9">Belongs to the class-IV pyridoxal-phosphate-dependent aminotransferase family.</text>
</comment>
<evidence type="ECO:0000256" key="4">
    <source>
        <dbReference type="ARBA" id="ARBA00022605"/>
    </source>
</evidence>
<comment type="cofactor">
    <cofactor evidence="1 10">
        <name>pyridoxal 5'-phosphate</name>
        <dbReference type="ChEBI" id="CHEBI:597326"/>
    </cofactor>
</comment>
<dbReference type="NCBIfam" id="NF009897">
    <property type="entry name" value="PRK13357.1"/>
    <property type="match status" value="1"/>
</dbReference>
<organism evidence="12 13">
    <name type="scientific">Circinella minor</name>
    <dbReference type="NCBI Taxonomy" id="1195481"/>
    <lineage>
        <taxon>Eukaryota</taxon>
        <taxon>Fungi</taxon>
        <taxon>Fungi incertae sedis</taxon>
        <taxon>Mucoromycota</taxon>
        <taxon>Mucoromycotina</taxon>
        <taxon>Mucoromycetes</taxon>
        <taxon>Mucorales</taxon>
        <taxon>Lichtheimiaceae</taxon>
        <taxon>Circinella</taxon>
    </lineage>
</organism>
<dbReference type="InterPro" id="IPR001544">
    <property type="entry name" value="Aminotrans_IV"/>
</dbReference>
<dbReference type="OrthoDB" id="1732691at2759"/>
<comment type="catalytic activity">
    <reaction evidence="11">
        <text>L-leucine + 2-oxoglutarate = 4-methyl-2-oxopentanoate + L-glutamate</text>
        <dbReference type="Rhea" id="RHEA:18321"/>
        <dbReference type="ChEBI" id="CHEBI:16810"/>
        <dbReference type="ChEBI" id="CHEBI:17865"/>
        <dbReference type="ChEBI" id="CHEBI:29985"/>
        <dbReference type="ChEBI" id="CHEBI:57427"/>
        <dbReference type="EC" id="2.6.1.42"/>
    </reaction>
</comment>
<keyword evidence="5 11" id="KW-0808">Transferase</keyword>
<dbReference type="InterPro" id="IPR036038">
    <property type="entry name" value="Aminotransferase-like"/>
</dbReference>
<evidence type="ECO:0000256" key="9">
    <source>
        <dbReference type="RuleBase" id="RU004106"/>
    </source>
</evidence>
<protein>
    <recommendedName>
        <fullName evidence="11">Branched-chain-amino-acid aminotransferase</fullName>
        <ecNumber evidence="11">2.6.1.42</ecNumber>
    </recommendedName>
</protein>
<dbReference type="NCBIfam" id="TIGR01123">
    <property type="entry name" value="ilvE_II"/>
    <property type="match status" value="1"/>
</dbReference>
<evidence type="ECO:0000256" key="1">
    <source>
        <dbReference type="ARBA" id="ARBA00001933"/>
    </source>
</evidence>
<evidence type="ECO:0000256" key="10">
    <source>
        <dbReference type="RuleBase" id="RU004516"/>
    </source>
</evidence>
<dbReference type="Gene3D" id="3.30.470.10">
    <property type="match status" value="1"/>
</dbReference>
<dbReference type="SUPFAM" id="SSF56752">
    <property type="entry name" value="D-aminoacid aminotransferase-like PLP-dependent enzymes"/>
    <property type="match status" value="1"/>
</dbReference>
<comment type="catalytic activity">
    <reaction evidence="11">
        <text>L-isoleucine + 2-oxoglutarate = (S)-3-methyl-2-oxopentanoate + L-glutamate</text>
        <dbReference type="Rhea" id="RHEA:24801"/>
        <dbReference type="ChEBI" id="CHEBI:16810"/>
        <dbReference type="ChEBI" id="CHEBI:29985"/>
        <dbReference type="ChEBI" id="CHEBI:35146"/>
        <dbReference type="ChEBI" id="CHEBI:58045"/>
        <dbReference type="EC" id="2.6.1.42"/>
    </reaction>
</comment>
<keyword evidence="3 11" id="KW-0032">Aminotransferase</keyword>
<dbReference type="Gene3D" id="3.20.10.10">
    <property type="entry name" value="D-amino Acid Aminotransferase, subunit A, domain 2"/>
    <property type="match status" value="1"/>
</dbReference>
<gene>
    <name evidence="12" type="ORF">INT45_004342</name>
</gene>
<dbReference type="InterPro" id="IPR043132">
    <property type="entry name" value="BCAT-like_C"/>
</dbReference>
<dbReference type="AlphaFoldDB" id="A0A8H7SFQ0"/>
<dbReference type="FunFam" id="3.30.470.10:FF:000005">
    <property type="entry name" value="Branched-chain-amino-acid aminotransferase"/>
    <property type="match status" value="1"/>
</dbReference>
<dbReference type="FunFam" id="3.20.10.10:FF:000004">
    <property type="entry name" value="Branched-chain-amino-acid aminotransferase"/>
    <property type="match status" value="1"/>
</dbReference>
<dbReference type="CDD" id="cd01557">
    <property type="entry name" value="BCAT_beta_family"/>
    <property type="match status" value="1"/>
</dbReference>
<evidence type="ECO:0000256" key="7">
    <source>
        <dbReference type="ARBA" id="ARBA00023304"/>
    </source>
</evidence>
<evidence type="ECO:0000256" key="5">
    <source>
        <dbReference type="ARBA" id="ARBA00022679"/>
    </source>
</evidence>
<comment type="caution">
    <text evidence="12">The sequence shown here is derived from an EMBL/GenBank/DDBJ whole genome shotgun (WGS) entry which is preliminary data.</text>
</comment>
<dbReference type="EMBL" id="JAEPRB010000008">
    <property type="protein sequence ID" value="KAG2227386.1"/>
    <property type="molecule type" value="Genomic_DNA"/>
</dbReference>
<dbReference type="PANTHER" id="PTHR11825">
    <property type="entry name" value="SUBGROUP IIII AMINOTRANSFERASE"/>
    <property type="match status" value="1"/>
</dbReference>
<comment type="catalytic activity">
    <reaction evidence="11">
        <text>L-valine + 2-oxoglutarate = 3-methyl-2-oxobutanoate + L-glutamate</text>
        <dbReference type="Rhea" id="RHEA:24813"/>
        <dbReference type="ChEBI" id="CHEBI:11851"/>
        <dbReference type="ChEBI" id="CHEBI:16810"/>
        <dbReference type="ChEBI" id="CHEBI:29985"/>
        <dbReference type="ChEBI" id="CHEBI:57762"/>
        <dbReference type="EC" id="2.6.1.42"/>
    </reaction>
</comment>
<evidence type="ECO:0000256" key="6">
    <source>
        <dbReference type="ARBA" id="ARBA00022898"/>
    </source>
</evidence>
<dbReference type="GO" id="GO:0009099">
    <property type="term" value="P:L-valine biosynthetic process"/>
    <property type="evidence" value="ECO:0007669"/>
    <property type="project" value="TreeGrafter"/>
</dbReference>
<evidence type="ECO:0000313" key="13">
    <source>
        <dbReference type="Proteomes" id="UP000646827"/>
    </source>
</evidence>
<proteinExistence type="inferred from homology"/>
<name>A0A8H7SFQ0_9FUNG</name>
<dbReference type="PANTHER" id="PTHR11825:SF44">
    <property type="entry name" value="BRANCHED-CHAIN-AMINO-ACID AMINOTRANSFERASE"/>
    <property type="match status" value="1"/>
</dbReference>
<dbReference type="Proteomes" id="UP000646827">
    <property type="component" value="Unassembled WGS sequence"/>
</dbReference>
<evidence type="ECO:0000256" key="3">
    <source>
        <dbReference type="ARBA" id="ARBA00022576"/>
    </source>
</evidence>
<accession>A0A8H7SFQ0</accession>
<keyword evidence="13" id="KW-1185">Reference proteome</keyword>
<sequence length="393" mass="43968">MPFLRARFLGQRLAQPAKRWNSTATAGLKADLLRVTKTENPKALVANKDLIFGRTFSDHMITAEWAENKGWDAPEVRPYDKICLDPSAVVFHYASECFEGMKAYKDKQGKIRLFRPDMNMARMNRSTARIALPQFDGDELLKVIGEYLKIDKRWIPEGRGYSLYLRPTMIGTQESLGVAASNRAMLFVIGSPVGPYYPTGFSAVSLKATNEYVRAWPRGTGDSKIGGNYAPGLLPQLLASKQGYQQNLWLFGENDQLTEVGAMNLFVLWKNEQGETELATPPLDGSILPGVTRDSILSLARSWGEFKVTERYMNMPQLRDAVREKRVLEVFGAGTACIVTPVKTIEYNGEDLHIPLDPSDPTAQAGPITKRVNDTMMDIQYGEIEHPWSVVVN</sequence>
<dbReference type="EC" id="2.6.1.42" evidence="11"/>
<dbReference type="InterPro" id="IPR043131">
    <property type="entry name" value="BCAT-like_N"/>
</dbReference>
<dbReference type="PROSITE" id="PS00770">
    <property type="entry name" value="AA_TRANSFER_CLASS_4"/>
    <property type="match status" value="1"/>
</dbReference>
<evidence type="ECO:0000313" key="12">
    <source>
        <dbReference type="EMBL" id="KAG2227386.1"/>
    </source>
</evidence>
<dbReference type="InterPro" id="IPR033939">
    <property type="entry name" value="BCAT_family"/>
</dbReference>
<dbReference type="InterPro" id="IPR005786">
    <property type="entry name" value="B_amino_transII"/>
</dbReference>
<reference evidence="12 13" key="1">
    <citation type="submission" date="2020-12" db="EMBL/GenBank/DDBJ databases">
        <title>Metabolic potential, ecology and presence of endohyphal bacteria is reflected in genomic diversity of Mucoromycotina.</title>
        <authorList>
            <person name="Muszewska A."/>
            <person name="Okrasinska A."/>
            <person name="Steczkiewicz K."/>
            <person name="Drgas O."/>
            <person name="Orlowska M."/>
            <person name="Perlinska-Lenart U."/>
            <person name="Aleksandrzak-Piekarczyk T."/>
            <person name="Szatraj K."/>
            <person name="Zielenkiewicz U."/>
            <person name="Pilsyk S."/>
            <person name="Malc E."/>
            <person name="Mieczkowski P."/>
            <person name="Kruszewska J.S."/>
            <person name="Biernat P."/>
            <person name="Pawlowska J."/>
        </authorList>
    </citation>
    <scope>NUCLEOTIDE SEQUENCE [LARGE SCALE GENOMIC DNA]</scope>
    <source>
        <strain evidence="12 13">CBS 142.35</strain>
    </source>
</reference>
<dbReference type="Pfam" id="PF01063">
    <property type="entry name" value="Aminotran_4"/>
    <property type="match status" value="1"/>
</dbReference>
<keyword evidence="4 11" id="KW-0028">Amino-acid biosynthesis</keyword>
<feature type="modified residue" description="N6-(pyridoxal phosphate)lysine" evidence="8">
    <location>
        <position position="224"/>
    </location>
</feature>
<dbReference type="GO" id="GO:0005739">
    <property type="term" value="C:mitochondrion"/>
    <property type="evidence" value="ECO:0007669"/>
    <property type="project" value="TreeGrafter"/>
</dbReference>
<evidence type="ECO:0000256" key="8">
    <source>
        <dbReference type="PIRSR" id="PIRSR006468-1"/>
    </source>
</evidence>
<dbReference type="InterPro" id="IPR018300">
    <property type="entry name" value="Aminotrans_IV_CS"/>
</dbReference>
<dbReference type="PIRSF" id="PIRSF006468">
    <property type="entry name" value="BCAT1"/>
    <property type="match status" value="1"/>
</dbReference>
<dbReference type="GO" id="GO:0009098">
    <property type="term" value="P:L-leucine biosynthetic process"/>
    <property type="evidence" value="ECO:0007669"/>
    <property type="project" value="TreeGrafter"/>
</dbReference>
<evidence type="ECO:0000256" key="11">
    <source>
        <dbReference type="RuleBase" id="RU004517"/>
    </source>
</evidence>
<keyword evidence="7 11" id="KW-0100">Branched-chain amino acid biosynthesis</keyword>
<dbReference type="GO" id="GO:0004084">
    <property type="term" value="F:branched-chain-amino-acid transaminase activity"/>
    <property type="evidence" value="ECO:0007669"/>
    <property type="project" value="UniProtKB-EC"/>
</dbReference>
<keyword evidence="6 10" id="KW-0663">Pyridoxal phosphate</keyword>